<feature type="region of interest" description="Disordered" evidence="1">
    <location>
        <begin position="237"/>
        <end position="261"/>
    </location>
</feature>
<feature type="signal peptide" evidence="2">
    <location>
        <begin position="1"/>
        <end position="24"/>
    </location>
</feature>
<dbReference type="STRING" id="48269.A0A183MR54"/>
<accession>A0A183MR54</accession>
<gene>
    <name evidence="3" type="ORF">SMRZ_LOCUS18529</name>
</gene>
<evidence type="ECO:0000313" key="3">
    <source>
        <dbReference type="EMBL" id="VDP28210.1"/>
    </source>
</evidence>
<feature type="compositionally biased region" description="Low complexity" evidence="1">
    <location>
        <begin position="97"/>
        <end position="124"/>
    </location>
</feature>
<reference evidence="3 4" key="1">
    <citation type="submission" date="2018-11" db="EMBL/GenBank/DDBJ databases">
        <authorList>
            <consortium name="Pathogen Informatics"/>
        </authorList>
    </citation>
    <scope>NUCLEOTIDE SEQUENCE [LARGE SCALE GENOMIC DNA]</scope>
    <source>
        <strain evidence="3 4">Zambia</strain>
    </source>
</reference>
<evidence type="ECO:0000256" key="1">
    <source>
        <dbReference type="SAM" id="MobiDB-lite"/>
    </source>
</evidence>
<keyword evidence="4" id="KW-1185">Reference proteome</keyword>
<sequence>MNKSLLFLLLLYFTLCNLLTMVYSGYGYQRGQSYINPDYQQSYQNNKYNGDDYTKRYISNDYDSITNNQYGNKYGNDHVKIQKKNNYDSSNYQPTSYNGDNYNNNNNNNNNNNDYKNNDYTPTNNNYQANNYQDYGSSDISPTSEYGIGSIGTGVISGSKHSHTHLNIHGKMTGVGHQDYGVHYLSLTKFRKGGGYDIYGKKRQFLDYDTTGHVKKYGNQHVKAKFEVVGKLHGQSTFKDKSSFKPSGDNYGGNGNGGQPY</sequence>
<proteinExistence type="predicted"/>
<feature type="region of interest" description="Disordered" evidence="1">
    <location>
        <begin position="86"/>
        <end position="124"/>
    </location>
</feature>
<protein>
    <submittedName>
        <fullName evidence="3">Uncharacterized protein</fullName>
    </submittedName>
</protein>
<evidence type="ECO:0000313" key="4">
    <source>
        <dbReference type="Proteomes" id="UP000277204"/>
    </source>
</evidence>
<dbReference type="EMBL" id="UZAI01017682">
    <property type="protein sequence ID" value="VDP28210.1"/>
    <property type="molecule type" value="Genomic_DNA"/>
</dbReference>
<dbReference type="AlphaFoldDB" id="A0A183MR54"/>
<dbReference type="InterPro" id="IPR012615">
    <property type="entry name" value="TES"/>
</dbReference>
<feature type="compositionally biased region" description="Gly residues" evidence="1">
    <location>
        <begin position="250"/>
        <end position="261"/>
    </location>
</feature>
<dbReference type="Pfam" id="PF08034">
    <property type="entry name" value="TES"/>
    <property type="match status" value="1"/>
</dbReference>
<feature type="compositionally biased region" description="Polar residues" evidence="1">
    <location>
        <begin position="87"/>
        <end position="96"/>
    </location>
</feature>
<keyword evidence="2" id="KW-0732">Signal</keyword>
<feature type="chain" id="PRO_5043881785" evidence="2">
    <location>
        <begin position="25"/>
        <end position="261"/>
    </location>
</feature>
<evidence type="ECO:0000256" key="2">
    <source>
        <dbReference type="SAM" id="SignalP"/>
    </source>
</evidence>
<name>A0A183MR54_9TREM</name>
<organism evidence="3 4">
    <name type="scientific">Schistosoma margrebowiei</name>
    <dbReference type="NCBI Taxonomy" id="48269"/>
    <lineage>
        <taxon>Eukaryota</taxon>
        <taxon>Metazoa</taxon>
        <taxon>Spiralia</taxon>
        <taxon>Lophotrochozoa</taxon>
        <taxon>Platyhelminthes</taxon>
        <taxon>Trematoda</taxon>
        <taxon>Digenea</taxon>
        <taxon>Strigeidida</taxon>
        <taxon>Schistosomatoidea</taxon>
        <taxon>Schistosomatidae</taxon>
        <taxon>Schistosoma</taxon>
    </lineage>
</organism>
<dbReference type="Proteomes" id="UP000277204">
    <property type="component" value="Unassembled WGS sequence"/>
</dbReference>